<feature type="domain" description="HD/PDEase" evidence="1">
    <location>
        <begin position="25"/>
        <end position="133"/>
    </location>
</feature>
<gene>
    <name evidence="2" type="ORF">SAMN04488502_102197</name>
</gene>
<dbReference type="Gene3D" id="1.10.3210.10">
    <property type="entry name" value="Hypothetical protein af1432"/>
    <property type="match status" value="1"/>
</dbReference>
<dbReference type="RefSeq" id="WP_092070484.1">
    <property type="nucleotide sequence ID" value="NZ_FNHB01000002.1"/>
</dbReference>
<dbReference type="InterPro" id="IPR003607">
    <property type="entry name" value="HD/PDEase_dom"/>
</dbReference>
<dbReference type="Pfam" id="PF01966">
    <property type="entry name" value="HD"/>
    <property type="match status" value="1"/>
</dbReference>
<dbReference type="SUPFAM" id="SSF109604">
    <property type="entry name" value="HD-domain/PDEase-like"/>
    <property type="match status" value="1"/>
</dbReference>
<proteinExistence type="predicted"/>
<dbReference type="OrthoDB" id="285216at2"/>
<reference evidence="2 3" key="1">
    <citation type="submission" date="2016-10" db="EMBL/GenBank/DDBJ databases">
        <authorList>
            <person name="de Groot N.N."/>
        </authorList>
    </citation>
    <scope>NUCLEOTIDE SEQUENCE [LARGE SCALE GENOMIC DNA]</scope>
    <source>
        <strain evidence="2 3">DSM 1736</strain>
    </source>
</reference>
<dbReference type="CDD" id="cd00077">
    <property type="entry name" value="HDc"/>
    <property type="match status" value="1"/>
</dbReference>
<dbReference type="EMBL" id="FNHB01000002">
    <property type="protein sequence ID" value="SDM11150.1"/>
    <property type="molecule type" value="Genomic_DNA"/>
</dbReference>
<dbReference type="SMART" id="SM00471">
    <property type="entry name" value="HDc"/>
    <property type="match status" value="1"/>
</dbReference>
<organism evidence="2 3">
    <name type="scientific">Dendrosporobacter quercicolus</name>
    <dbReference type="NCBI Taxonomy" id="146817"/>
    <lineage>
        <taxon>Bacteria</taxon>
        <taxon>Bacillati</taxon>
        <taxon>Bacillota</taxon>
        <taxon>Negativicutes</taxon>
        <taxon>Selenomonadales</taxon>
        <taxon>Sporomusaceae</taxon>
        <taxon>Dendrosporobacter</taxon>
    </lineage>
</organism>
<evidence type="ECO:0000313" key="2">
    <source>
        <dbReference type="EMBL" id="SDM11150.1"/>
    </source>
</evidence>
<keyword evidence="3" id="KW-1185">Reference proteome</keyword>
<dbReference type="InterPro" id="IPR006674">
    <property type="entry name" value="HD_domain"/>
</dbReference>
<dbReference type="NCBIfam" id="TIGR00277">
    <property type="entry name" value="HDIG"/>
    <property type="match status" value="1"/>
</dbReference>
<name>A0A1G9QJT0_9FIRM</name>
<evidence type="ECO:0000313" key="3">
    <source>
        <dbReference type="Proteomes" id="UP000214880"/>
    </source>
</evidence>
<protein>
    <submittedName>
        <fullName evidence="2">HDIG domain-containing protein</fullName>
    </submittedName>
</protein>
<accession>A0A1G9QJT0</accession>
<dbReference type="Proteomes" id="UP000214880">
    <property type="component" value="Unassembled WGS sequence"/>
</dbReference>
<evidence type="ECO:0000259" key="1">
    <source>
        <dbReference type="SMART" id="SM00471"/>
    </source>
</evidence>
<sequence>MTTMYDRKLIAPGREAALLLLRSRQTPQVIRHSLAVAAVARQLARHLNQAGLTLDIGLITAGGLLHDIAKGQQDHARQGGLLLKSWGYPLLAAVIESHMDLVFNECSPLDEKAIVFFADKSIQEDRIVNPGERFRLSLKKYARQPEALMAIERRCQSWQRIRSEVRRILSSGAKAGLAWPPYLRELFSDIH</sequence>
<dbReference type="AlphaFoldDB" id="A0A1G9QJT0"/>
<dbReference type="STRING" id="146817.SAMN04488502_102197"/>
<dbReference type="InterPro" id="IPR006675">
    <property type="entry name" value="HDIG_dom"/>
</dbReference>